<gene>
    <name evidence="2" type="ORF">BC008_41920</name>
</gene>
<feature type="signal peptide" evidence="1">
    <location>
        <begin position="1"/>
        <end position="20"/>
    </location>
</feature>
<dbReference type="Proteomes" id="UP000053372">
    <property type="component" value="Unassembled WGS sequence"/>
</dbReference>
<reference evidence="2 3" key="1">
    <citation type="journal article" date="2015" name="Genome Announc.">
        <title>Draft Genome of the Euendolithic (true boring) Cyanobacterium Mastigocoleus testarum strain BC008.</title>
        <authorList>
            <person name="Guida B.S."/>
            <person name="Garcia-Pichel F."/>
        </authorList>
    </citation>
    <scope>NUCLEOTIDE SEQUENCE [LARGE SCALE GENOMIC DNA]</scope>
    <source>
        <strain evidence="2 3">BC008</strain>
    </source>
</reference>
<dbReference type="AlphaFoldDB" id="A0A0V7ZLX7"/>
<evidence type="ECO:0000313" key="2">
    <source>
        <dbReference type="EMBL" id="KST65489.1"/>
    </source>
</evidence>
<organism evidence="2 3">
    <name type="scientific">Mastigocoleus testarum BC008</name>
    <dbReference type="NCBI Taxonomy" id="371196"/>
    <lineage>
        <taxon>Bacteria</taxon>
        <taxon>Bacillati</taxon>
        <taxon>Cyanobacteriota</taxon>
        <taxon>Cyanophyceae</taxon>
        <taxon>Nostocales</taxon>
        <taxon>Hapalosiphonaceae</taxon>
        <taxon>Mastigocoleus</taxon>
    </lineage>
</organism>
<dbReference type="RefSeq" id="WP_058184026.1">
    <property type="nucleotide sequence ID" value="NZ_LMTZ01000107.1"/>
</dbReference>
<proteinExistence type="predicted"/>
<feature type="chain" id="PRO_5006890109" evidence="1">
    <location>
        <begin position="21"/>
        <end position="138"/>
    </location>
</feature>
<comment type="caution">
    <text evidence="2">The sequence shown here is derived from an EMBL/GenBank/DDBJ whole genome shotgun (WGS) entry which is preliminary data.</text>
</comment>
<name>A0A0V7ZLX7_9CYAN</name>
<evidence type="ECO:0000313" key="3">
    <source>
        <dbReference type="Proteomes" id="UP000053372"/>
    </source>
</evidence>
<keyword evidence="3" id="KW-1185">Reference proteome</keyword>
<sequence>MNIKAIALASVIGLSAPVVTQVAFNTQTASAVPVDFVRPKGAFMDASEQWVVWLKLNEFGVYTYEAQNRKTGDYLTLKNPEISGNRRRYTYTFKNGKYRYVIAHQPKDAEFIRLTVVNPQGYTILNRLMERVGDDWDV</sequence>
<keyword evidence="1" id="KW-0732">Signal</keyword>
<dbReference type="EMBL" id="LMTZ01000107">
    <property type="protein sequence ID" value="KST65489.1"/>
    <property type="molecule type" value="Genomic_DNA"/>
</dbReference>
<protein>
    <submittedName>
        <fullName evidence="2">Uncharacterized protein</fullName>
    </submittedName>
</protein>
<evidence type="ECO:0000256" key="1">
    <source>
        <dbReference type="SAM" id="SignalP"/>
    </source>
</evidence>
<dbReference type="OrthoDB" id="462221at2"/>
<accession>A0A0V7ZLX7</accession>